<protein>
    <submittedName>
        <fullName evidence="1">Uncharacterized protein</fullName>
    </submittedName>
</protein>
<dbReference type="Proteomes" id="UP000463983">
    <property type="component" value="Chromosome"/>
</dbReference>
<organism evidence="1 2">
    <name type="scientific">Candidatus Chazhemtobacterium aquaticus</name>
    <dbReference type="NCBI Taxonomy" id="2715735"/>
    <lineage>
        <taxon>Bacteria</taxon>
        <taxon>Candidatus Chazhemtobacteraceae</taxon>
        <taxon>Candidatus Chazhemtobacterium</taxon>
    </lineage>
</organism>
<dbReference type="EMBL" id="CP047901">
    <property type="protein sequence ID" value="QHO63110.1"/>
    <property type="molecule type" value="Genomic_DNA"/>
</dbReference>
<accession>A0A857N9M3</accession>
<evidence type="ECO:0000313" key="1">
    <source>
        <dbReference type="EMBL" id="QHO63110.1"/>
    </source>
</evidence>
<dbReference type="RefSeq" id="WP_161931512.1">
    <property type="nucleotide sequence ID" value="NZ_CP047901.1"/>
</dbReference>
<sequence>MTSPKLTQTREEVKNITASLKRLATQLSEQDLLTDGRVSIFNLNLLIATTINTFLDNDPAQDDEFWTMIEVYLESLRRNILHFRQVLNPRGFDRGDHL</sequence>
<keyword evidence="2" id="KW-1185">Reference proteome</keyword>
<dbReference type="AlphaFoldDB" id="A0A857N9M3"/>
<gene>
    <name evidence="1" type="ORF">MICH65_0129</name>
</gene>
<reference evidence="2" key="1">
    <citation type="journal article" date="2020" name="Microorganisms">
        <title>Complete Genome of a Member of a New Bacterial Lineage in the Microgenomates Group Reveals an Unusual Nucleotide Composition Disparity Between Two Strands of DNA and Limited Metabolic Potential.</title>
        <authorList>
            <person name="Kadnikov V.V."/>
            <person name="Mardanov A.V."/>
            <person name="Beletsky A.V."/>
            <person name="Karnachuk O.V."/>
            <person name="Ravin N.V."/>
        </authorList>
    </citation>
    <scope>NUCLEOTIDE SEQUENCE [LARGE SCALE GENOMIC DNA]</scope>
</reference>
<evidence type="ECO:0000313" key="2">
    <source>
        <dbReference type="Proteomes" id="UP000463983"/>
    </source>
</evidence>
<proteinExistence type="predicted"/>
<dbReference type="KEGG" id="caqa:MICH65_0129"/>
<name>A0A857N9M3_9BACT</name>